<feature type="transmembrane region" description="Helical" evidence="8">
    <location>
        <begin position="146"/>
        <end position="164"/>
    </location>
</feature>
<name>A0AAE3D7F8_9FIRM</name>
<feature type="transmembrane region" description="Helical" evidence="8">
    <location>
        <begin position="332"/>
        <end position="350"/>
    </location>
</feature>
<dbReference type="PANTHER" id="PTHR33908:SF11">
    <property type="entry name" value="MEMBRANE PROTEIN"/>
    <property type="match status" value="1"/>
</dbReference>
<keyword evidence="4 9" id="KW-0808">Transferase</keyword>
<dbReference type="GO" id="GO:0016763">
    <property type="term" value="F:pentosyltransferase activity"/>
    <property type="evidence" value="ECO:0007669"/>
    <property type="project" value="TreeGrafter"/>
</dbReference>
<proteinExistence type="predicted"/>
<feature type="transmembrane region" description="Helical" evidence="8">
    <location>
        <begin position="273"/>
        <end position="292"/>
    </location>
</feature>
<dbReference type="InterPro" id="IPR050297">
    <property type="entry name" value="LipidA_mod_glycosyltrf_83"/>
</dbReference>
<feature type="transmembrane region" description="Helical" evidence="8">
    <location>
        <begin position="212"/>
        <end position="233"/>
    </location>
</feature>
<keyword evidence="2" id="KW-1003">Cell membrane</keyword>
<evidence type="ECO:0000256" key="3">
    <source>
        <dbReference type="ARBA" id="ARBA00022676"/>
    </source>
</evidence>
<evidence type="ECO:0000256" key="2">
    <source>
        <dbReference type="ARBA" id="ARBA00022475"/>
    </source>
</evidence>
<keyword evidence="6 8" id="KW-1133">Transmembrane helix</keyword>
<dbReference type="GO" id="GO:0009103">
    <property type="term" value="P:lipopolysaccharide biosynthetic process"/>
    <property type="evidence" value="ECO:0007669"/>
    <property type="project" value="UniProtKB-ARBA"/>
</dbReference>
<sequence>MDVMETQRRKQHNFTENNMWALLWHGLPVAALLLWGAFCITNSLWYDEAYSASMVSLPWKRLIYITATDDHSPFYYVLLKSFYHLCGGGTHFWALKLMSVLFMLGYMLLGKYYVAKLFDRKISVYFMLFSLLMPIFSVQAGNVRMYAVALFFLTLTGLSAYDIFREPTRKKWIVFCIASIGTVYCHTFALIQTFLFYLLFFAVILICHKKELIKGYFISGFTVALVFSPWLAVTIRQFVLRMRYDDGSTAELATLYSVMDYCKEWFSAVETPIGIVVLLGMALCLVLSYGAVDWVRQNHNIAPAIAFGTFALTGIVGGVISATVNNCFMGRYAFPGMGFVMLWYAVGFAQITENTKGKSRKIWAAGLLGTAGLCFLLQYTSEIRLEYDDGLETYENFVEEYMTENDAIIGPYTHTIFLNVYHPELHYYTIAYKLYSLPFVNTEALSSYSQLDAYDNLWYICFQGGYPNEMEDEYSYEQVLEFHYMYYDFAIFRLEKLEEE</sequence>
<feature type="transmembrane region" description="Helical" evidence="8">
    <location>
        <begin position="21"/>
        <end position="46"/>
    </location>
</feature>
<dbReference type="GO" id="GO:0005886">
    <property type="term" value="C:plasma membrane"/>
    <property type="evidence" value="ECO:0007669"/>
    <property type="project" value="UniProtKB-SubCell"/>
</dbReference>
<evidence type="ECO:0000313" key="10">
    <source>
        <dbReference type="Proteomes" id="UP001197795"/>
    </source>
</evidence>
<feature type="transmembrane region" description="Helical" evidence="8">
    <location>
        <begin position="304"/>
        <end position="325"/>
    </location>
</feature>
<accession>A0AAE3D7F8</accession>
<dbReference type="EC" id="2.4.-.-" evidence="9"/>
<dbReference type="PANTHER" id="PTHR33908">
    <property type="entry name" value="MANNOSYLTRANSFERASE YKCB-RELATED"/>
    <property type="match status" value="1"/>
</dbReference>
<dbReference type="EMBL" id="JAJEPV010000002">
    <property type="protein sequence ID" value="MCC2118199.1"/>
    <property type="molecule type" value="Genomic_DNA"/>
</dbReference>
<feature type="transmembrane region" description="Helical" evidence="8">
    <location>
        <begin position="122"/>
        <end position="140"/>
    </location>
</feature>
<feature type="transmembrane region" description="Helical" evidence="8">
    <location>
        <begin position="362"/>
        <end position="379"/>
    </location>
</feature>
<dbReference type="AlphaFoldDB" id="A0AAE3D7F8"/>
<evidence type="ECO:0000256" key="4">
    <source>
        <dbReference type="ARBA" id="ARBA00022679"/>
    </source>
</evidence>
<comment type="caution">
    <text evidence="9">The sequence shown here is derived from an EMBL/GenBank/DDBJ whole genome shotgun (WGS) entry which is preliminary data.</text>
</comment>
<dbReference type="Proteomes" id="UP001197795">
    <property type="component" value="Unassembled WGS sequence"/>
</dbReference>
<organism evidence="9 10">
    <name type="scientific">Waltera acetigignens</name>
    <dbReference type="NCBI Taxonomy" id="2981769"/>
    <lineage>
        <taxon>Bacteria</taxon>
        <taxon>Bacillati</taxon>
        <taxon>Bacillota</taxon>
        <taxon>Clostridia</taxon>
        <taxon>Lachnospirales</taxon>
        <taxon>Lachnospiraceae</taxon>
        <taxon>Waltera</taxon>
    </lineage>
</organism>
<protein>
    <submittedName>
        <fullName evidence="9">Glycosyltransferase family 39 protein</fullName>
        <ecNumber evidence="9">2.4.-.-</ecNumber>
    </submittedName>
</protein>
<keyword evidence="5 8" id="KW-0812">Transmembrane</keyword>
<reference evidence="9 10" key="1">
    <citation type="submission" date="2021-10" db="EMBL/GenBank/DDBJ databases">
        <title>Anaerobic single-cell dispensing facilitates the cultivation of human gut bacteria.</title>
        <authorList>
            <person name="Afrizal A."/>
        </authorList>
    </citation>
    <scope>NUCLEOTIDE SEQUENCE [LARGE SCALE GENOMIC DNA]</scope>
    <source>
        <strain evidence="9 10">CLA-AA-H273</strain>
    </source>
</reference>
<evidence type="ECO:0000256" key="6">
    <source>
        <dbReference type="ARBA" id="ARBA00022989"/>
    </source>
</evidence>
<keyword evidence="10" id="KW-1185">Reference proteome</keyword>
<evidence type="ECO:0000256" key="7">
    <source>
        <dbReference type="ARBA" id="ARBA00023136"/>
    </source>
</evidence>
<gene>
    <name evidence="9" type="ORF">LKD75_01100</name>
</gene>
<evidence type="ECO:0000313" key="9">
    <source>
        <dbReference type="EMBL" id="MCC2118199.1"/>
    </source>
</evidence>
<feature type="transmembrane region" description="Helical" evidence="8">
    <location>
        <begin position="92"/>
        <end position="110"/>
    </location>
</feature>
<comment type="subcellular location">
    <subcellularLocation>
        <location evidence="1">Cell membrane</location>
        <topology evidence="1">Multi-pass membrane protein</topology>
    </subcellularLocation>
</comment>
<evidence type="ECO:0000256" key="1">
    <source>
        <dbReference type="ARBA" id="ARBA00004651"/>
    </source>
</evidence>
<feature type="transmembrane region" description="Helical" evidence="8">
    <location>
        <begin position="173"/>
        <end position="206"/>
    </location>
</feature>
<keyword evidence="3 9" id="KW-0328">Glycosyltransferase</keyword>
<evidence type="ECO:0000256" key="8">
    <source>
        <dbReference type="SAM" id="Phobius"/>
    </source>
</evidence>
<keyword evidence="7 8" id="KW-0472">Membrane</keyword>
<evidence type="ECO:0000256" key="5">
    <source>
        <dbReference type="ARBA" id="ARBA00022692"/>
    </source>
</evidence>
<dbReference type="RefSeq" id="WP_227731923.1">
    <property type="nucleotide sequence ID" value="NZ_JAJEPV010000002.1"/>
</dbReference>